<reference evidence="3 4" key="1">
    <citation type="journal article" date="2014" name="Int. J. Syst. Evol. Microbiol.">
        <title>Nocardioides zeae sp. nov., isolated from the stem of Zea mays.</title>
        <authorList>
            <person name="Glaeser S.P."/>
            <person name="McInroy J.A."/>
            <person name="Busse H.J."/>
            <person name="Kampfer P."/>
        </authorList>
    </citation>
    <scope>NUCLEOTIDE SEQUENCE [LARGE SCALE GENOMIC DNA]</scope>
    <source>
        <strain evidence="3 4">JCM 30728</strain>
    </source>
</reference>
<dbReference type="Gene3D" id="3.40.50.150">
    <property type="entry name" value="Vaccinia Virus protein VP39"/>
    <property type="match status" value="1"/>
</dbReference>
<dbReference type="GO" id="GO:0032259">
    <property type="term" value="P:methylation"/>
    <property type="evidence" value="ECO:0007669"/>
    <property type="project" value="UniProtKB-KW"/>
</dbReference>
<dbReference type="Pfam" id="PF08241">
    <property type="entry name" value="Methyltransf_11"/>
    <property type="match status" value="1"/>
</dbReference>
<dbReference type="EMBL" id="JAUTAN010000001">
    <property type="protein sequence ID" value="MDQ1104386.1"/>
    <property type="molecule type" value="Genomic_DNA"/>
</dbReference>
<keyword evidence="4" id="KW-1185">Reference proteome</keyword>
<name>A0A6P0HLC3_9ACTN</name>
<keyword evidence="3" id="KW-0489">Methyltransferase</keyword>
<dbReference type="AlphaFoldDB" id="A0A6P0HLC3"/>
<dbReference type="SUPFAM" id="SSF53335">
    <property type="entry name" value="S-adenosyl-L-methionine-dependent methyltransferases"/>
    <property type="match status" value="2"/>
</dbReference>
<dbReference type="EMBL" id="JAAGXA010000009">
    <property type="protein sequence ID" value="NEN79396.1"/>
    <property type="molecule type" value="Genomic_DNA"/>
</dbReference>
<accession>A0A6P0HLC3</accession>
<reference evidence="3" key="2">
    <citation type="submission" date="2020-02" db="EMBL/GenBank/DDBJ databases">
        <authorList>
            <person name="Li X.-J."/>
            <person name="Wang C.-M."/>
        </authorList>
    </citation>
    <scope>NUCLEOTIDE SEQUENCE</scope>
    <source>
        <strain evidence="3">JCM 30728</strain>
    </source>
</reference>
<proteinExistence type="predicted"/>
<dbReference type="InterPro" id="IPR013216">
    <property type="entry name" value="Methyltransf_11"/>
</dbReference>
<evidence type="ECO:0000313" key="4">
    <source>
        <dbReference type="Proteomes" id="UP000468687"/>
    </source>
</evidence>
<feature type="domain" description="Methyltransferase type 11" evidence="1">
    <location>
        <begin position="65"/>
        <end position="110"/>
    </location>
</feature>
<comment type="caution">
    <text evidence="3">The sequence shown here is derived from an EMBL/GenBank/DDBJ whole genome shotgun (WGS) entry which is preliminary data.</text>
</comment>
<dbReference type="GO" id="GO:0008757">
    <property type="term" value="F:S-adenosylmethionine-dependent methyltransferase activity"/>
    <property type="evidence" value="ECO:0007669"/>
    <property type="project" value="InterPro"/>
</dbReference>
<gene>
    <name evidence="3" type="ORF">G3T38_14015</name>
    <name evidence="2" type="ORF">QE405_001670</name>
</gene>
<evidence type="ECO:0000259" key="1">
    <source>
        <dbReference type="Pfam" id="PF08241"/>
    </source>
</evidence>
<keyword evidence="3" id="KW-0808">Transferase</keyword>
<evidence type="ECO:0000313" key="2">
    <source>
        <dbReference type="EMBL" id="MDQ1104386.1"/>
    </source>
</evidence>
<organism evidence="3 4">
    <name type="scientific">Nocardioides zeae</name>
    <dbReference type="NCBI Taxonomy" id="1457234"/>
    <lineage>
        <taxon>Bacteria</taxon>
        <taxon>Bacillati</taxon>
        <taxon>Actinomycetota</taxon>
        <taxon>Actinomycetes</taxon>
        <taxon>Propionibacteriales</taxon>
        <taxon>Nocardioidaceae</taxon>
        <taxon>Nocardioides</taxon>
    </lineage>
</organism>
<dbReference type="RefSeq" id="WP_163772931.1">
    <property type="nucleotide sequence ID" value="NZ_JAAGXA010000009.1"/>
</dbReference>
<dbReference type="Proteomes" id="UP000468687">
    <property type="component" value="Unassembled WGS sequence"/>
</dbReference>
<protein>
    <submittedName>
        <fullName evidence="3">Methyltransferase domain-containing protein</fullName>
    </submittedName>
    <submittedName>
        <fullName evidence="2">SAM-dependent methyltransferase</fullName>
    </submittedName>
</protein>
<dbReference type="InterPro" id="IPR029063">
    <property type="entry name" value="SAM-dependent_MTases_sf"/>
</dbReference>
<evidence type="ECO:0000313" key="3">
    <source>
        <dbReference type="EMBL" id="NEN79396.1"/>
    </source>
</evidence>
<sequence>MSVLTQLRLFAERRLSFPVDDDALVLDVGSGDKPSWRADVLLDRYVDARFGGQRSGREEARVTRPLFEADAADMPFADGAFDYTICSNLLEHVPDPGAVIDELVRVSRAGYVEVPDAPSAKIVDFPSHVWWCRLEPAADGAPGTSGTPGTLVLTAKTTPHADPEVAAYLDRTGLRRGVEKVLDSQFESRVLMLHWRDRLDYRVEGEVDPALMAWALEQPGHPRTAVAGAIAAATDVVTWRRQRRMARRPIRFDDVVKPELRRGDGTLLERRVYRLGEPAAQ</sequence>
<dbReference type="Proteomes" id="UP001239215">
    <property type="component" value="Unassembled WGS sequence"/>
</dbReference>
<reference evidence="2" key="3">
    <citation type="submission" date="2023-07" db="EMBL/GenBank/DDBJ databases">
        <title>Functional and genomic diversity of the sorghum phyllosphere microbiome.</title>
        <authorList>
            <person name="Shade A."/>
        </authorList>
    </citation>
    <scope>NUCLEOTIDE SEQUENCE</scope>
    <source>
        <strain evidence="2">SORGH_AS_1067</strain>
    </source>
</reference>